<evidence type="ECO:0000256" key="1">
    <source>
        <dbReference type="SAM" id="Coils"/>
    </source>
</evidence>
<feature type="compositionally biased region" description="Polar residues" evidence="2">
    <location>
        <begin position="555"/>
        <end position="566"/>
    </location>
</feature>
<feature type="compositionally biased region" description="Basic residues" evidence="2">
    <location>
        <begin position="478"/>
        <end position="500"/>
    </location>
</feature>
<feature type="region of interest" description="Disordered" evidence="2">
    <location>
        <begin position="83"/>
        <end position="130"/>
    </location>
</feature>
<feature type="region of interest" description="Disordered" evidence="2">
    <location>
        <begin position="653"/>
        <end position="697"/>
    </location>
</feature>
<evidence type="ECO:0000313" key="3">
    <source>
        <dbReference type="EMBL" id="KAG2916610.1"/>
    </source>
</evidence>
<dbReference type="EMBL" id="RCMK01000678">
    <property type="protein sequence ID" value="KAG2916610.1"/>
    <property type="molecule type" value="Genomic_DNA"/>
</dbReference>
<dbReference type="AlphaFoldDB" id="A0A8T1C8U9"/>
<feature type="compositionally biased region" description="Basic and acidic residues" evidence="2">
    <location>
        <begin position="509"/>
        <end position="522"/>
    </location>
</feature>
<sequence>MTPPCHMNNRSGCRLAQKATRVPGKTPAVVRDLNRGRQSIRYITTAPGETRTTALGAPLAPTTMSGFIRRTAARALDLTGYLSPSSSPLPDDDSAQRRGATAAPARSDAPPVLAASAHGSSEASPTAPVAPPAISHAFTAQSALPGVSEDALRDIVDEVATAASDRNLAMSATQHASVTKVLVCAMVQRPRSNDKGFWDHEQVFDTSSDVGKLRVRLDSAYAGHQALKVQLLTQTGLRENAELFARQATAEIEELKAELKRAKESDAAHLRRFMDAQVSLDASTETTEKLRQFIKSIQESNLSIQKQVQREREVFKAKVVANAKQTSKLHRLLSDLIKGDSSDVQALQSKQVDLRAMDAVTLVLATEGIASGDIKRDLLDLDQSTRDALAQLQQLDAAAGVSTPLKVNIAKAVHYTKQPGKRRRLRRAGCSSESSPSPSSNSEDSKRPRRKPSGGPKAALAAAGLADVPGIASGPSPSKRRGLRMPKAWRKTKPAKKRRAASGPIAVPPKDRPVFKTTDPRLRGSQAAPANPSSPSPSPIIPSVAAPASGPSLAVTQGSAQASLSTDDSRGARTVSQPAPTDASIVTRHAASPGEGSTRRKSSVTGSGTAAGTFVKVGLRLYPSSMFPVPSHAATSSSAPASADIQLHSPAQVFASAQPPRASHTSVRSLRRRCSLNGSDGGSRSPAAPSGGDVEEKTEDIVVDSPVQEIPTVQRSIASGWRRSSVESSAASSTSSAPLTHSGPGVVIVSTFAPGFDPRSTIPSSDIPVPVHGVQPIVRSSAKLPSSTNTIVDLRFHKKTTQRCWFAIICARVPTPIGGQAVAPCSIEGIIAFANFADANHPFQAYLRSLPDRSSIFDSSVLDIDMVISRRAPLTLRCFHLWLRLRGQTNNTTLAIA</sequence>
<feature type="region of interest" description="Disordered" evidence="2">
    <location>
        <begin position="415"/>
        <end position="610"/>
    </location>
</feature>
<dbReference type="Proteomes" id="UP000736787">
    <property type="component" value="Unassembled WGS sequence"/>
</dbReference>
<comment type="caution">
    <text evidence="3">The sequence shown here is derived from an EMBL/GenBank/DDBJ whole genome shotgun (WGS) entry which is preliminary data.</text>
</comment>
<keyword evidence="1" id="KW-0175">Coiled coil</keyword>
<dbReference type="VEuPathDB" id="FungiDB:PC110_g2982"/>
<name>A0A8T1C8U9_9STRA</name>
<organism evidence="3 4">
    <name type="scientific">Phytophthora cactorum</name>
    <dbReference type="NCBI Taxonomy" id="29920"/>
    <lineage>
        <taxon>Eukaryota</taxon>
        <taxon>Sar</taxon>
        <taxon>Stramenopiles</taxon>
        <taxon>Oomycota</taxon>
        <taxon>Peronosporomycetes</taxon>
        <taxon>Peronosporales</taxon>
        <taxon>Peronosporaceae</taxon>
        <taxon>Phytophthora</taxon>
    </lineage>
</organism>
<gene>
    <name evidence="3" type="ORF">PC117_g17694</name>
</gene>
<feature type="compositionally biased region" description="Low complexity" evidence="2">
    <location>
        <begin position="541"/>
        <end position="554"/>
    </location>
</feature>
<evidence type="ECO:0000256" key="2">
    <source>
        <dbReference type="SAM" id="MobiDB-lite"/>
    </source>
</evidence>
<feature type="compositionally biased region" description="Low complexity" evidence="2">
    <location>
        <begin position="431"/>
        <end position="442"/>
    </location>
</feature>
<dbReference type="VEuPathDB" id="FungiDB:PC110_g418"/>
<feature type="compositionally biased region" description="Low complexity" evidence="2">
    <location>
        <begin position="682"/>
        <end position="692"/>
    </location>
</feature>
<reference evidence="3" key="1">
    <citation type="submission" date="2018-10" db="EMBL/GenBank/DDBJ databases">
        <title>Effector identification in a new, highly contiguous assembly of the strawberry crown rot pathogen Phytophthora cactorum.</title>
        <authorList>
            <person name="Armitage A.D."/>
            <person name="Nellist C.F."/>
            <person name="Bates H."/>
            <person name="Vickerstaff R.J."/>
            <person name="Harrison R.J."/>
        </authorList>
    </citation>
    <scope>NUCLEOTIDE SEQUENCE</scope>
    <source>
        <strain evidence="3">4040</strain>
    </source>
</reference>
<feature type="coiled-coil region" evidence="1">
    <location>
        <begin position="238"/>
        <end position="272"/>
    </location>
</feature>
<accession>A0A8T1C8U9</accession>
<evidence type="ECO:0000313" key="4">
    <source>
        <dbReference type="Proteomes" id="UP000736787"/>
    </source>
</evidence>
<protein>
    <submittedName>
        <fullName evidence="3">Uncharacterized protein</fullName>
    </submittedName>
</protein>
<proteinExistence type="predicted"/>